<gene>
    <name evidence="8" type="ORF">SAMN05660859_0635</name>
</gene>
<dbReference type="PANTHER" id="PTHR34001:SF3">
    <property type="entry name" value="BLL7405 PROTEIN"/>
    <property type="match status" value="1"/>
</dbReference>
<feature type="signal peptide" evidence="6">
    <location>
        <begin position="1"/>
        <end position="22"/>
    </location>
</feature>
<reference evidence="9" key="1">
    <citation type="submission" date="2016-10" db="EMBL/GenBank/DDBJ databases">
        <authorList>
            <person name="Varghese N."/>
            <person name="Submissions S."/>
        </authorList>
    </citation>
    <scope>NUCLEOTIDE SEQUENCE [LARGE SCALE GENOMIC DNA]</scope>
    <source>
        <strain evidence="9">CGMCC 1.1761</strain>
    </source>
</reference>
<feature type="domain" description="Outer membrane protein beta-barrel" evidence="7">
    <location>
        <begin position="11"/>
        <end position="216"/>
    </location>
</feature>
<evidence type="ECO:0000313" key="8">
    <source>
        <dbReference type="EMBL" id="SCW33143.1"/>
    </source>
</evidence>
<name>A0A1G4PLG5_9HYPH</name>
<proteinExistence type="inferred from homology"/>
<evidence type="ECO:0000256" key="5">
    <source>
        <dbReference type="ARBA" id="ARBA00038306"/>
    </source>
</evidence>
<dbReference type="STRING" id="177413.SAMN05660859_0635"/>
<dbReference type="AlphaFoldDB" id="A0A1G4PLG5"/>
<keyword evidence="9" id="KW-1185">Reference proteome</keyword>
<comment type="subcellular location">
    <subcellularLocation>
        <location evidence="1">Cell outer membrane</location>
    </subcellularLocation>
</comment>
<evidence type="ECO:0000256" key="4">
    <source>
        <dbReference type="ARBA" id="ARBA00023237"/>
    </source>
</evidence>
<dbReference type="GO" id="GO:0009279">
    <property type="term" value="C:cell outer membrane"/>
    <property type="evidence" value="ECO:0007669"/>
    <property type="project" value="UniProtKB-SubCell"/>
</dbReference>
<organism evidence="8 9">
    <name type="scientific">Ancylobacter rudongensis</name>
    <dbReference type="NCBI Taxonomy" id="177413"/>
    <lineage>
        <taxon>Bacteria</taxon>
        <taxon>Pseudomonadati</taxon>
        <taxon>Pseudomonadota</taxon>
        <taxon>Alphaproteobacteria</taxon>
        <taxon>Hyphomicrobiales</taxon>
        <taxon>Xanthobacteraceae</taxon>
        <taxon>Ancylobacter</taxon>
    </lineage>
</organism>
<dbReference type="RefSeq" id="WP_091436042.1">
    <property type="nucleotide sequence ID" value="NZ_FMTP01000001.1"/>
</dbReference>
<dbReference type="EMBL" id="FMTP01000001">
    <property type="protein sequence ID" value="SCW33143.1"/>
    <property type="molecule type" value="Genomic_DNA"/>
</dbReference>
<dbReference type="InterPro" id="IPR011250">
    <property type="entry name" value="OMP/PagP_B-barrel"/>
</dbReference>
<evidence type="ECO:0000313" key="9">
    <source>
        <dbReference type="Proteomes" id="UP000198889"/>
    </source>
</evidence>
<keyword evidence="4" id="KW-0998">Cell outer membrane</keyword>
<evidence type="ECO:0000259" key="7">
    <source>
        <dbReference type="Pfam" id="PF13505"/>
    </source>
</evidence>
<dbReference type="PANTHER" id="PTHR34001">
    <property type="entry name" value="BLL7405 PROTEIN"/>
    <property type="match status" value="1"/>
</dbReference>
<sequence>MKNILCSGVAAVALLAAAPAFAADLPQQQSYPTKAAPMYVEPVFTWTGFYIGANAGYAWGQGEGGAGVVNLDPSGFLGGGQIGVNYQFDNNIVLGAEADFQGSDIKDTYAGYESKMDYFGTVRARLGYAFGNVLPYVTGGLAWGHTEVNDNVFGLSSDKTQVGWTVGGGVEYALTNNWTIKGEYLYMDLGEDYYDSIGYKTGLTANIVRAGVNYKF</sequence>
<evidence type="ECO:0000256" key="6">
    <source>
        <dbReference type="SAM" id="SignalP"/>
    </source>
</evidence>
<evidence type="ECO:0000256" key="2">
    <source>
        <dbReference type="ARBA" id="ARBA00022729"/>
    </source>
</evidence>
<dbReference type="SUPFAM" id="SSF56925">
    <property type="entry name" value="OMPA-like"/>
    <property type="match status" value="1"/>
</dbReference>
<accession>A0A1G4PLG5</accession>
<comment type="similarity">
    <text evidence="5">Belongs to the Omp25/RopB family.</text>
</comment>
<evidence type="ECO:0000256" key="1">
    <source>
        <dbReference type="ARBA" id="ARBA00004442"/>
    </source>
</evidence>
<protein>
    <submittedName>
        <fullName evidence="8">Outer membrane immunogenic protein</fullName>
    </submittedName>
</protein>
<dbReference type="InterPro" id="IPR027385">
    <property type="entry name" value="Beta-barrel_OMP"/>
</dbReference>
<keyword evidence="2 6" id="KW-0732">Signal</keyword>
<dbReference type="InterPro" id="IPR051692">
    <property type="entry name" value="OMP-like"/>
</dbReference>
<keyword evidence="3" id="KW-0472">Membrane</keyword>
<dbReference type="Proteomes" id="UP000198889">
    <property type="component" value="Unassembled WGS sequence"/>
</dbReference>
<dbReference type="Gene3D" id="2.40.160.20">
    <property type="match status" value="1"/>
</dbReference>
<dbReference type="Pfam" id="PF13505">
    <property type="entry name" value="OMP_b-brl"/>
    <property type="match status" value="1"/>
</dbReference>
<feature type="chain" id="PRO_5011729043" evidence="6">
    <location>
        <begin position="23"/>
        <end position="216"/>
    </location>
</feature>
<evidence type="ECO:0000256" key="3">
    <source>
        <dbReference type="ARBA" id="ARBA00023136"/>
    </source>
</evidence>